<organism evidence="3 4">
    <name type="scientific">Rhynocoris fuscipes</name>
    <dbReference type="NCBI Taxonomy" id="488301"/>
    <lineage>
        <taxon>Eukaryota</taxon>
        <taxon>Metazoa</taxon>
        <taxon>Ecdysozoa</taxon>
        <taxon>Arthropoda</taxon>
        <taxon>Hexapoda</taxon>
        <taxon>Insecta</taxon>
        <taxon>Pterygota</taxon>
        <taxon>Neoptera</taxon>
        <taxon>Paraneoptera</taxon>
        <taxon>Hemiptera</taxon>
        <taxon>Heteroptera</taxon>
        <taxon>Panheteroptera</taxon>
        <taxon>Cimicomorpha</taxon>
        <taxon>Reduviidae</taxon>
        <taxon>Harpactorinae</taxon>
        <taxon>Harpactorini</taxon>
        <taxon>Rhynocoris</taxon>
    </lineage>
</organism>
<dbReference type="EMBL" id="JAPXFL010000003">
    <property type="protein sequence ID" value="KAK9509776.1"/>
    <property type="molecule type" value="Genomic_DNA"/>
</dbReference>
<comment type="caution">
    <text evidence="3">The sequence shown here is derived from an EMBL/GenBank/DDBJ whole genome shotgun (WGS) entry which is preliminary data.</text>
</comment>
<dbReference type="InterPro" id="IPR051490">
    <property type="entry name" value="THEM6_lcsJ_thioesterase"/>
</dbReference>
<dbReference type="Gene3D" id="3.10.129.10">
    <property type="entry name" value="Hotdog Thioesterase"/>
    <property type="match status" value="1"/>
</dbReference>
<keyword evidence="4" id="KW-1185">Reference proteome</keyword>
<dbReference type="InterPro" id="IPR029069">
    <property type="entry name" value="HotDog_dom_sf"/>
</dbReference>
<protein>
    <recommendedName>
        <fullName evidence="2">Protein THEM6</fullName>
    </recommendedName>
</protein>
<dbReference type="PANTHER" id="PTHR12475">
    <property type="match status" value="1"/>
</dbReference>
<gene>
    <name evidence="3" type="ORF">O3M35_007014</name>
</gene>
<comment type="similarity">
    <text evidence="1">Belongs to the THEM6 family.</text>
</comment>
<reference evidence="3 4" key="1">
    <citation type="submission" date="2022-12" db="EMBL/GenBank/DDBJ databases">
        <title>Chromosome-level genome assembly of true bugs.</title>
        <authorList>
            <person name="Ma L."/>
            <person name="Li H."/>
        </authorList>
    </citation>
    <scope>NUCLEOTIDE SEQUENCE [LARGE SCALE GENOMIC DNA]</scope>
    <source>
        <strain evidence="3">Lab_2022b</strain>
    </source>
</reference>
<dbReference type="CDD" id="cd00586">
    <property type="entry name" value="4HBT"/>
    <property type="match status" value="1"/>
</dbReference>
<dbReference type="AlphaFoldDB" id="A0AAW1DG24"/>
<dbReference type="Pfam" id="PF13279">
    <property type="entry name" value="4HBT_2"/>
    <property type="match status" value="1"/>
</dbReference>
<evidence type="ECO:0000256" key="1">
    <source>
        <dbReference type="ARBA" id="ARBA00038228"/>
    </source>
</evidence>
<dbReference type="Proteomes" id="UP001461498">
    <property type="component" value="Unassembled WGS sequence"/>
</dbReference>
<dbReference type="SUPFAM" id="SSF54637">
    <property type="entry name" value="Thioesterase/thiol ester dehydrase-isomerase"/>
    <property type="match status" value="1"/>
</dbReference>
<evidence type="ECO:0000256" key="2">
    <source>
        <dbReference type="ARBA" id="ARBA00041112"/>
    </source>
</evidence>
<sequence>MNNAKYLRELDFARADFYQRTGLYQAIQEKGGAVLQGSSTIRYRKFIRLFSVYHITSKIIYWDTSSIYMEHRFISPGDNFVLAIGLCKQRLLNVDGEEIMRDLLSAEKSPSGPESAGYTKPEIPLDLMRWMESNEISSANLRNGC</sequence>
<dbReference type="PANTHER" id="PTHR12475:SF11">
    <property type="entry name" value="PROTEIN THEM6"/>
    <property type="match status" value="1"/>
</dbReference>
<evidence type="ECO:0000313" key="4">
    <source>
        <dbReference type="Proteomes" id="UP001461498"/>
    </source>
</evidence>
<name>A0AAW1DG24_9HEMI</name>
<accession>A0AAW1DG24</accession>
<evidence type="ECO:0000313" key="3">
    <source>
        <dbReference type="EMBL" id="KAK9509776.1"/>
    </source>
</evidence>
<proteinExistence type="inferred from homology"/>